<evidence type="ECO:0000313" key="1">
    <source>
        <dbReference type="EMBL" id="CAE6461951.1"/>
    </source>
</evidence>
<dbReference type="Pfam" id="PF11951">
    <property type="entry name" value="Fungal_trans_2"/>
    <property type="match status" value="1"/>
</dbReference>
<dbReference type="EMBL" id="CAJMWS010000759">
    <property type="protein sequence ID" value="CAE6461951.1"/>
    <property type="molecule type" value="Genomic_DNA"/>
</dbReference>
<evidence type="ECO:0000313" key="2">
    <source>
        <dbReference type="Proteomes" id="UP000663846"/>
    </source>
</evidence>
<proteinExistence type="predicted"/>
<feature type="non-terminal residue" evidence="1">
    <location>
        <position position="1"/>
    </location>
</feature>
<dbReference type="InterPro" id="IPR021858">
    <property type="entry name" value="Fun_TF"/>
</dbReference>
<dbReference type="AlphaFoldDB" id="A0A8H3BPB2"/>
<gene>
    <name evidence="1" type="ORF">RDB_LOCUS161177</name>
</gene>
<dbReference type="Proteomes" id="UP000663846">
    <property type="component" value="Unassembled WGS sequence"/>
</dbReference>
<comment type="caution">
    <text evidence="1">The sequence shown here is derived from an EMBL/GenBank/DDBJ whole genome shotgun (WGS) entry which is preliminary data.</text>
</comment>
<name>A0A8H3BPB2_9AGAM</name>
<accession>A0A8H3BPB2</accession>
<reference evidence="1" key="1">
    <citation type="submission" date="2021-01" db="EMBL/GenBank/DDBJ databases">
        <authorList>
            <person name="Kaushik A."/>
        </authorList>
    </citation>
    <scope>NUCLEOTIDE SEQUENCE</scope>
    <source>
        <strain evidence="1">AG1-1C</strain>
    </source>
</reference>
<organism evidence="1 2">
    <name type="scientific">Rhizoctonia solani</name>
    <dbReference type="NCBI Taxonomy" id="456999"/>
    <lineage>
        <taxon>Eukaryota</taxon>
        <taxon>Fungi</taxon>
        <taxon>Dikarya</taxon>
        <taxon>Basidiomycota</taxon>
        <taxon>Agaricomycotina</taxon>
        <taxon>Agaricomycetes</taxon>
        <taxon>Cantharellales</taxon>
        <taxon>Ceratobasidiaceae</taxon>
        <taxon>Rhizoctonia</taxon>
    </lineage>
</organism>
<sequence>TKPEEMAIQSCSQWVTRYASHVTTPYEPPNPYPSAQEVEDRLNGLLQLTLVQFIVLGTAVGYATFRLALSNFLRLVSEDSNLWARRERNGLLCVSLPKALTSTWIEIRRFIFQDVIYSLILGLPTLAEYDSIGFPIIPGAAGPINPLDGVHGVPAEMVISITEVHNWRARLQNVDWAVLESRTWAWDWTQRNVQSEESDQIIHRAAILEAWRHSTLIYIRMGVGGVTSHDQQVQASVRQIVKLMGLVGDTELDVHFSVPSIIAGVAARYESQRALIFRKLKTFNGVRCWILRGSDFARVLQYLWCGTAANGAAVGWDEYIQARCEVLPV</sequence>
<protein>
    <submittedName>
        <fullName evidence="1">Uncharacterized protein</fullName>
    </submittedName>
</protein>